<dbReference type="PANTHER" id="PTHR13832">
    <property type="entry name" value="PROTEIN PHOSPHATASE 2C"/>
    <property type="match status" value="1"/>
</dbReference>
<dbReference type="Pfam" id="PF00481">
    <property type="entry name" value="PP2C"/>
    <property type="match status" value="1"/>
</dbReference>
<dbReference type="InterPro" id="IPR036457">
    <property type="entry name" value="PPM-type-like_dom_sf"/>
</dbReference>
<dbReference type="AlphaFoldDB" id="A0A2I4FSS3"/>
<dbReference type="InterPro" id="IPR015655">
    <property type="entry name" value="PP2C"/>
</dbReference>
<dbReference type="KEGG" id="jre:109001750"/>
<protein>
    <submittedName>
        <fullName evidence="2">Probable protein phosphatase 2C 57</fullName>
    </submittedName>
</protein>
<sequence length="156" mass="17181">YENQSSDDSVERALGLEDSETEFIPILRSGACAEVGFGEKMEDVYVCVDCFIRDNGIKSFADGPSAFYRVFDGHGGKHAADFACYHLPKFIVEDEDFPRDIEKDVALAFLQTDTAFADACSLDAALASGTTALAALVVGRLGVFYRHIYIHIYPFM</sequence>
<dbReference type="PROSITE" id="PS51746">
    <property type="entry name" value="PPM_2"/>
    <property type="match status" value="1"/>
</dbReference>
<dbReference type="Proteomes" id="UP000235220">
    <property type="component" value="Chromosome 11"/>
</dbReference>
<evidence type="ECO:0000313" key="1">
    <source>
        <dbReference type="Proteomes" id="UP000235220"/>
    </source>
</evidence>
<organism evidence="1 2">
    <name type="scientific">Juglans regia</name>
    <name type="common">English walnut</name>
    <dbReference type="NCBI Taxonomy" id="51240"/>
    <lineage>
        <taxon>Eukaryota</taxon>
        <taxon>Viridiplantae</taxon>
        <taxon>Streptophyta</taxon>
        <taxon>Embryophyta</taxon>
        <taxon>Tracheophyta</taxon>
        <taxon>Spermatophyta</taxon>
        <taxon>Magnoliopsida</taxon>
        <taxon>eudicotyledons</taxon>
        <taxon>Gunneridae</taxon>
        <taxon>Pentapetalae</taxon>
        <taxon>rosids</taxon>
        <taxon>fabids</taxon>
        <taxon>Fagales</taxon>
        <taxon>Juglandaceae</taxon>
        <taxon>Juglans</taxon>
    </lineage>
</organism>
<dbReference type="InterPro" id="IPR001932">
    <property type="entry name" value="PPM-type_phosphatase-like_dom"/>
</dbReference>
<dbReference type="GeneID" id="109001750"/>
<dbReference type="PANTHER" id="PTHR13832:SF790">
    <property type="entry name" value="PROTEIN PHOSPHATASE 2C 22-RELATED"/>
    <property type="match status" value="1"/>
</dbReference>
<dbReference type="SUPFAM" id="SSF81606">
    <property type="entry name" value="PP2C-like"/>
    <property type="match status" value="1"/>
</dbReference>
<keyword evidence="1" id="KW-1185">Reference proteome</keyword>
<reference evidence="2" key="1">
    <citation type="submission" date="2025-08" db="UniProtKB">
        <authorList>
            <consortium name="RefSeq"/>
        </authorList>
    </citation>
    <scope>IDENTIFICATION</scope>
    <source>
        <tissue evidence="2">Leaves</tissue>
    </source>
</reference>
<evidence type="ECO:0000313" key="2">
    <source>
        <dbReference type="RefSeq" id="XP_018834695.1"/>
    </source>
</evidence>
<dbReference type="Gene3D" id="3.60.40.10">
    <property type="entry name" value="PPM-type phosphatase domain"/>
    <property type="match status" value="1"/>
</dbReference>
<dbReference type="GO" id="GO:0004722">
    <property type="term" value="F:protein serine/threonine phosphatase activity"/>
    <property type="evidence" value="ECO:0007669"/>
    <property type="project" value="InterPro"/>
</dbReference>
<feature type="non-terminal residue" evidence="2">
    <location>
        <position position="1"/>
    </location>
</feature>
<dbReference type="Gramene" id="Jr11_28890_p1">
    <property type="protein sequence ID" value="cds.Jr11_28890_p1"/>
    <property type="gene ID" value="Jr11_28890"/>
</dbReference>
<dbReference type="OrthoDB" id="1719681at2759"/>
<proteinExistence type="predicted"/>
<name>A0A2I4FSS3_JUGRE</name>
<dbReference type="RefSeq" id="XP_018834695.1">
    <property type="nucleotide sequence ID" value="XM_018979150.1"/>
</dbReference>
<gene>
    <name evidence="2" type="primary">LOC109001750</name>
</gene>
<accession>A0A2I4FSS3</accession>